<name>A0ABR7IMR8_9CLOT</name>
<sequence length="183" mass="19941">MTMNMLFAGFGGQGILFAGKVAAYTGLLDEKQVTWLPSYGPEMRGGTANCSVCLSEETIGSPLVVNPNLLLAMNGPSYHRFIQTVQMDGITVFDSSLITDAVYQKGIHQYGIPATKMADDNQLKGLANMICLGYVLQLTGFTSKESLENAIEHTVPPKKAHLLEKNKQAFLLGYNYQGKELSK</sequence>
<keyword evidence="1" id="KW-0560">Oxidoreductase</keyword>
<keyword evidence="4" id="KW-1185">Reference proteome</keyword>
<dbReference type="InterPro" id="IPR002869">
    <property type="entry name" value="Pyrv_flavodox_OxRed_cen"/>
</dbReference>
<gene>
    <name evidence="3" type="ORF">H8Z77_00090</name>
</gene>
<dbReference type="Pfam" id="PF01558">
    <property type="entry name" value="POR"/>
    <property type="match status" value="1"/>
</dbReference>
<dbReference type="InterPro" id="IPR052554">
    <property type="entry name" value="2-oxoglutarate_synth_KorC"/>
</dbReference>
<evidence type="ECO:0000313" key="3">
    <source>
        <dbReference type="EMBL" id="MBC5786429.1"/>
    </source>
</evidence>
<evidence type="ECO:0000313" key="4">
    <source>
        <dbReference type="Proteomes" id="UP000649151"/>
    </source>
</evidence>
<dbReference type="EMBL" id="JACOQK010000001">
    <property type="protein sequence ID" value="MBC5786429.1"/>
    <property type="molecule type" value="Genomic_DNA"/>
</dbReference>
<dbReference type="SUPFAM" id="SSF53323">
    <property type="entry name" value="Pyruvate-ferredoxin oxidoreductase, PFOR, domain III"/>
    <property type="match status" value="1"/>
</dbReference>
<comment type="caution">
    <text evidence="3">The sequence shown here is derived from an EMBL/GenBank/DDBJ whole genome shotgun (WGS) entry which is preliminary data.</text>
</comment>
<dbReference type="PANTHER" id="PTHR42730:SF1">
    <property type="entry name" value="2-OXOGLUTARATE SYNTHASE SUBUNIT KORC"/>
    <property type="match status" value="1"/>
</dbReference>
<evidence type="ECO:0000256" key="1">
    <source>
        <dbReference type="ARBA" id="ARBA00023002"/>
    </source>
</evidence>
<dbReference type="Proteomes" id="UP000649151">
    <property type="component" value="Unassembled WGS sequence"/>
</dbReference>
<accession>A0ABR7IMR8</accession>
<protein>
    <submittedName>
        <fullName evidence="3">2-oxoacid:acceptor oxidoreductase family protein</fullName>
    </submittedName>
</protein>
<dbReference type="Gene3D" id="3.40.920.10">
    <property type="entry name" value="Pyruvate-ferredoxin oxidoreductase, PFOR, domain III"/>
    <property type="match status" value="1"/>
</dbReference>
<dbReference type="PANTHER" id="PTHR42730">
    <property type="entry name" value="2-OXOGLUTARATE SYNTHASE SUBUNIT KORC"/>
    <property type="match status" value="1"/>
</dbReference>
<feature type="domain" description="Pyruvate/ketoisovalerate oxidoreductase catalytic" evidence="2">
    <location>
        <begin position="11"/>
        <end position="174"/>
    </location>
</feature>
<dbReference type="InterPro" id="IPR019752">
    <property type="entry name" value="Pyrv/ketoisovalerate_OxRed_cat"/>
</dbReference>
<evidence type="ECO:0000259" key="2">
    <source>
        <dbReference type="Pfam" id="PF01558"/>
    </source>
</evidence>
<organism evidence="3 4">
    <name type="scientific">Clostridium facile</name>
    <dbReference type="NCBI Taxonomy" id="2763035"/>
    <lineage>
        <taxon>Bacteria</taxon>
        <taxon>Bacillati</taxon>
        <taxon>Bacillota</taxon>
        <taxon>Clostridia</taxon>
        <taxon>Eubacteriales</taxon>
        <taxon>Clostridiaceae</taxon>
        <taxon>Clostridium</taxon>
    </lineage>
</organism>
<reference evidence="3 4" key="1">
    <citation type="submission" date="2020-08" db="EMBL/GenBank/DDBJ databases">
        <title>Genome public.</title>
        <authorList>
            <person name="Liu C."/>
            <person name="Sun Q."/>
        </authorList>
    </citation>
    <scope>NUCLEOTIDE SEQUENCE [LARGE SCALE GENOMIC DNA]</scope>
    <source>
        <strain evidence="3 4">NSJ-27</strain>
    </source>
</reference>
<proteinExistence type="predicted"/>
<dbReference type="RefSeq" id="WP_069988064.1">
    <property type="nucleotide sequence ID" value="NZ_JACOQK010000001.1"/>
</dbReference>